<feature type="transmembrane region" description="Helical" evidence="1">
    <location>
        <begin position="51"/>
        <end position="71"/>
    </location>
</feature>
<keyword evidence="1" id="KW-0812">Transmembrane</keyword>
<dbReference type="AlphaFoldDB" id="A0A9X9MKB6"/>
<evidence type="ECO:0000256" key="1">
    <source>
        <dbReference type="SAM" id="Phobius"/>
    </source>
</evidence>
<dbReference type="PANTHER" id="PTHR40629">
    <property type="entry name" value="PRO41 PROTEIN"/>
    <property type="match status" value="1"/>
</dbReference>
<name>A0A9X9MKB6_BLUGR</name>
<dbReference type="InterPro" id="IPR056144">
    <property type="entry name" value="DUF7727"/>
</dbReference>
<dbReference type="EMBL" id="LR026991">
    <property type="protein sequence ID" value="VDB90813.1"/>
    <property type="molecule type" value="Genomic_DNA"/>
</dbReference>
<keyword evidence="1" id="KW-1133">Transmembrane helix</keyword>
<reference evidence="3 4" key="1">
    <citation type="submission" date="2018-08" db="EMBL/GenBank/DDBJ databases">
        <authorList>
            <person name="Muller C M."/>
        </authorList>
    </citation>
    <scope>NUCLEOTIDE SEQUENCE [LARGE SCALE GENOMIC DNA]</scope>
</reference>
<sequence>MGRLIKNHLARLVVMSAGVYQIVAAISGLFWPKIFFDFFSRSLDPLVKPVPILQVLNLLIGFTMIAWEWPLGMIAGSALHRSIVARMVFLPVAVLASVLLYQATNSAIYYMVGLIFYAWAHNEGEVSEMPLLSSTLTQIRNRLWPTKLGLSPRALEQEMSKINKNKIVDFLDIFFSVIVKLMPVNSHYSRLSQAQSCSLCASLLRHSITV</sequence>
<keyword evidence="4" id="KW-1185">Reference proteome</keyword>
<dbReference type="Proteomes" id="UP000324639">
    <property type="component" value="Chromosome Bgt_-08"/>
</dbReference>
<feature type="transmembrane region" description="Helical" evidence="1">
    <location>
        <begin position="83"/>
        <end position="101"/>
    </location>
</feature>
<evidence type="ECO:0000313" key="4">
    <source>
        <dbReference type="Proteomes" id="UP000324639"/>
    </source>
</evidence>
<organism evidence="3 4">
    <name type="scientific">Blumeria graminis f. sp. tritici</name>
    <dbReference type="NCBI Taxonomy" id="62690"/>
    <lineage>
        <taxon>Eukaryota</taxon>
        <taxon>Fungi</taxon>
        <taxon>Dikarya</taxon>
        <taxon>Ascomycota</taxon>
        <taxon>Pezizomycotina</taxon>
        <taxon>Leotiomycetes</taxon>
        <taxon>Erysiphales</taxon>
        <taxon>Erysiphaceae</taxon>
        <taxon>Blumeria</taxon>
    </lineage>
</organism>
<keyword evidence="1" id="KW-0472">Membrane</keyword>
<gene>
    <name evidence="3" type="ORF">BGT96224V316_LOCUS5866</name>
</gene>
<accession>A0A9X9MKB6</accession>
<feature type="transmembrane region" description="Helical" evidence="1">
    <location>
        <begin position="12"/>
        <end position="31"/>
    </location>
</feature>
<evidence type="ECO:0000259" key="2">
    <source>
        <dbReference type="Pfam" id="PF24853"/>
    </source>
</evidence>
<protein>
    <submittedName>
        <fullName evidence="3">Bgt-1320</fullName>
    </submittedName>
</protein>
<proteinExistence type="predicted"/>
<dbReference type="PANTHER" id="PTHR40629:SF1">
    <property type="entry name" value="PRO41 PROTEIN"/>
    <property type="match status" value="1"/>
</dbReference>
<dbReference type="Pfam" id="PF24853">
    <property type="entry name" value="DUF7727"/>
    <property type="match status" value="1"/>
</dbReference>
<evidence type="ECO:0000313" key="3">
    <source>
        <dbReference type="EMBL" id="VDB90813.1"/>
    </source>
</evidence>
<feature type="domain" description="DUF7727" evidence="2">
    <location>
        <begin position="1"/>
        <end position="125"/>
    </location>
</feature>